<protein>
    <submittedName>
        <fullName evidence="1">Uncharacterized protein</fullName>
    </submittedName>
</protein>
<name>A0A833WLZ9_PHYIN</name>
<gene>
    <name evidence="1" type="ORF">GN244_ATG02085</name>
</gene>
<organism evidence="1 2">
    <name type="scientific">Phytophthora infestans</name>
    <name type="common">Potato late blight agent</name>
    <name type="synonym">Botrytis infestans</name>
    <dbReference type="NCBI Taxonomy" id="4787"/>
    <lineage>
        <taxon>Eukaryota</taxon>
        <taxon>Sar</taxon>
        <taxon>Stramenopiles</taxon>
        <taxon>Oomycota</taxon>
        <taxon>Peronosporomycetes</taxon>
        <taxon>Peronosporales</taxon>
        <taxon>Peronosporaceae</taxon>
        <taxon>Phytophthora</taxon>
    </lineage>
</organism>
<proteinExistence type="predicted"/>
<keyword evidence="2" id="KW-1185">Reference proteome</keyword>
<reference evidence="1" key="1">
    <citation type="submission" date="2020-04" db="EMBL/GenBank/DDBJ databases">
        <title>Hybrid Assembly of Korean Phytophthora infestans isolates.</title>
        <authorList>
            <person name="Prokchorchik M."/>
            <person name="Lee Y."/>
            <person name="Seo J."/>
            <person name="Cho J.-H."/>
            <person name="Park Y.-E."/>
            <person name="Jang D.-C."/>
            <person name="Im J.-S."/>
            <person name="Choi J.-G."/>
            <person name="Park H.-J."/>
            <person name="Lee G.-B."/>
            <person name="Lee Y.-G."/>
            <person name="Hong S.-Y."/>
            <person name="Cho K."/>
            <person name="Sohn K.H."/>
        </authorList>
    </citation>
    <scope>NUCLEOTIDE SEQUENCE</scope>
    <source>
        <strain evidence="1">KR_1_A1</strain>
    </source>
</reference>
<accession>A0A833WLZ9</accession>
<comment type="caution">
    <text evidence="1">The sequence shown here is derived from an EMBL/GenBank/DDBJ whole genome shotgun (WGS) entry which is preliminary data.</text>
</comment>
<evidence type="ECO:0000313" key="1">
    <source>
        <dbReference type="EMBL" id="KAF4045633.1"/>
    </source>
</evidence>
<dbReference type="AlphaFoldDB" id="A0A833WLZ9"/>
<sequence>MAETLMRYYDDRHLLEMLAKAKKSPKYEGDCYRRAGELNTDIFKALSIGDHSNAEDVLMNPYWNTWIRYVDEVAPDADKVAPLTDRFGGMRVLEVIASSPPAQPKSLEEILFTKWLGGPKV</sequence>
<evidence type="ECO:0000313" key="2">
    <source>
        <dbReference type="Proteomes" id="UP000602510"/>
    </source>
</evidence>
<dbReference type="EMBL" id="WSZM01000043">
    <property type="protein sequence ID" value="KAF4045633.1"/>
    <property type="molecule type" value="Genomic_DNA"/>
</dbReference>
<dbReference type="Proteomes" id="UP000602510">
    <property type="component" value="Unassembled WGS sequence"/>
</dbReference>